<feature type="compositionally biased region" description="Low complexity" evidence="1">
    <location>
        <begin position="425"/>
        <end position="434"/>
    </location>
</feature>
<feature type="compositionally biased region" description="Low complexity" evidence="1">
    <location>
        <begin position="339"/>
        <end position="352"/>
    </location>
</feature>
<comment type="caution">
    <text evidence="2">The sequence shown here is derived from an EMBL/GenBank/DDBJ whole genome shotgun (WGS) entry which is preliminary data.</text>
</comment>
<proteinExistence type="predicted"/>
<dbReference type="Proteomes" id="UP001209540">
    <property type="component" value="Unassembled WGS sequence"/>
</dbReference>
<reference evidence="2" key="2">
    <citation type="submission" date="2023-02" db="EMBL/GenBank/DDBJ databases">
        <authorList>
            <consortium name="DOE Joint Genome Institute"/>
            <person name="Mondo S.J."/>
            <person name="Chang Y."/>
            <person name="Wang Y."/>
            <person name="Ahrendt S."/>
            <person name="Andreopoulos W."/>
            <person name="Barry K."/>
            <person name="Beard J."/>
            <person name="Benny G.L."/>
            <person name="Blankenship S."/>
            <person name="Bonito G."/>
            <person name="Cuomo C."/>
            <person name="Desiro A."/>
            <person name="Gervers K.A."/>
            <person name="Hundley H."/>
            <person name="Kuo A."/>
            <person name="LaButti K."/>
            <person name="Lang B.F."/>
            <person name="Lipzen A."/>
            <person name="O'Donnell K."/>
            <person name="Pangilinan J."/>
            <person name="Reynolds N."/>
            <person name="Sandor L."/>
            <person name="Smith M.W."/>
            <person name="Tsang A."/>
            <person name="Grigoriev I.V."/>
            <person name="Stajich J.E."/>
            <person name="Spatafora J.W."/>
        </authorList>
    </citation>
    <scope>NUCLEOTIDE SEQUENCE</scope>
    <source>
        <strain evidence="2">RSA 2281</strain>
    </source>
</reference>
<protein>
    <submittedName>
        <fullName evidence="2">Uncharacterized protein</fullName>
    </submittedName>
</protein>
<reference evidence="2" key="1">
    <citation type="journal article" date="2022" name="IScience">
        <title>Evolution of zygomycete secretomes and the origins of terrestrial fungal ecologies.</title>
        <authorList>
            <person name="Chang Y."/>
            <person name="Wang Y."/>
            <person name="Mondo S."/>
            <person name="Ahrendt S."/>
            <person name="Andreopoulos W."/>
            <person name="Barry K."/>
            <person name="Beard J."/>
            <person name="Benny G.L."/>
            <person name="Blankenship S."/>
            <person name="Bonito G."/>
            <person name="Cuomo C."/>
            <person name="Desiro A."/>
            <person name="Gervers K.A."/>
            <person name="Hundley H."/>
            <person name="Kuo A."/>
            <person name="LaButti K."/>
            <person name="Lang B.F."/>
            <person name="Lipzen A."/>
            <person name="O'Donnell K."/>
            <person name="Pangilinan J."/>
            <person name="Reynolds N."/>
            <person name="Sandor L."/>
            <person name="Smith M.E."/>
            <person name="Tsang A."/>
            <person name="Grigoriev I.V."/>
            <person name="Stajich J.E."/>
            <person name="Spatafora J.W."/>
        </authorList>
    </citation>
    <scope>NUCLEOTIDE SEQUENCE</scope>
    <source>
        <strain evidence="2">RSA 2281</strain>
    </source>
</reference>
<gene>
    <name evidence="2" type="ORF">BDA99DRAFT_562373</name>
</gene>
<feature type="region of interest" description="Disordered" evidence="1">
    <location>
        <begin position="82"/>
        <end position="434"/>
    </location>
</feature>
<dbReference type="AlphaFoldDB" id="A0AAD5JUH0"/>
<feature type="compositionally biased region" description="Basic residues" evidence="1">
    <location>
        <begin position="127"/>
        <end position="138"/>
    </location>
</feature>
<dbReference type="EMBL" id="JAIXMP010000023">
    <property type="protein sequence ID" value="KAI9255098.1"/>
    <property type="molecule type" value="Genomic_DNA"/>
</dbReference>
<accession>A0AAD5JUH0</accession>
<feature type="compositionally biased region" description="Basic and acidic residues" evidence="1">
    <location>
        <begin position="211"/>
        <end position="233"/>
    </location>
</feature>
<feature type="compositionally biased region" description="Acidic residues" evidence="1">
    <location>
        <begin position="259"/>
        <end position="268"/>
    </location>
</feature>
<organism evidence="2 3">
    <name type="scientific">Phascolomyces articulosus</name>
    <dbReference type="NCBI Taxonomy" id="60185"/>
    <lineage>
        <taxon>Eukaryota</taxon>
        <taxon>Fungi</taxon>
        <taxon>Fungi incertae sedis</taxon>
        <taxon>Mucoromycota</taxon>
        <taxon>Mucoromycotina</taxon>
        <taxon>Mucoromycetes</taxon>
        <taxon>Mucorales</taxon>
        <taxon>Lichtheimiaceae</taxon>
        <taxon>Phascolomyces</taxon>
    </lineage>
</organism>
<feature type="compositionally biased region" description="Low complexity" evidence="1">
    <location>
        <begin position="139"/>
        <end position="175"/>
    </location>
</feature>
<evidence type="ECO:0000313" key="3">
    <source>
        <dbReference type="Proteomes" id="UP001209540"/>
    </source>
</evidence>
<evidence type="ECO:0000256" key="1">
    <source>
        <dbReference type="SAM" id="MobiDB-lite"/>
    </source>
</evidence>
<feature type="compositionally biased region" description="Acidic residues" evidence="1">
    <location>
        <begin position="234"/>
        <end position="247"/>
    </location>
</feature>
<feature type="compositionally biased region" description="Basic and acidic residues" evidence="1">
    <location>
        <begin position="303"/>
        <end position="312"/>
    </location>
</feature>
<evidence type="ECO:0000313" key="2">
    <source>
        <dbReference type="EMBL" id="KAI9255098.1"/>
    </source>
</evidence>
<sequence length="434" mass="49432">MQVAPTIVHRHHSVDTPMTPPSSQEKPIDDSSPCSIDVSQHLISLKTRLDFACFKLHHGWENSTLIDVESMWKKKQRQMYSEIPTPRVTQQDILDKRSQVPSARTNKAKRARLTRTMSAPSPPPAHHTYKKRKSHHHQQQPLLLSLPHHHPSSSSSQPQPHHYQPSSSPQFHPLSSPSPPQQHHGLASPPSFSSRPIEIRPRLIQPQIPRDPYRFYHHPHDKEHLSQEDSTVEKEDDELEEDEEEEGTMLLQKRQSMDIEVEEDDDAESLQGMDMGNTRTKQQRGMEQPKSSLDFLSYAIAMKEGEDHHHGESGTSASASQPLPDVSPMEPNVMDNEQQEQQQRQEGSSQERTTLLRRPDWDCRTQKKPASAFHSVTNDDRFSGGETDSDEPSPPSSPVAAAAHAIMMFVHDHYSRNNKSPVYHNNKNNKNNNN</sequence>
<name>A0AAD5JUH0_9FUNG</name>
<feature type="compositionally biased region" description="Polar residues" evidence="1">
    <location>
        <begin position="277"/>
        <end position="291"/>
    </location>
</feature>
<feature type="region of interest" description="Disordered" evidence="1">
    <location>
        <begin position="1"/>
        <end position="33"/>
    </location>
</feature>
<keyword evidence="3" id="KW-1185">Reference proteome</keyword>